<dbReference type="GO" id="GO:0016705">
    <property type="term" value="F:oxidoreductase activity, acting on paired donors, with incorporation or reduction of molecular oxygen"/>
    <property type="evidence" value="ECO:0007669"/>
    <property type="project" value="InterPro"/>
</dbReference>
<dbReference type="Gene3D" id="1.10.630.10">
    <property type="entry name" value="Cytochrome P450"/>
    <property type="match status" value="1"/>
</dbReference>
<comment type="caution">
    <text evidence="8">The sequence shown here is derived from an EMBL/GenBank/DDBJ whole genome shotgun (WGS) entry which is preliminary data.</text>
</comment>
<dbReference type="GO" id="GO:0020037">
    <property type="term" value="F:heme binding"/>
    <property type="evidence" value="ECO:0007669"/>
    <property type="project" value="InterPro"/>
</dbReference>
<dbReference type="RefSeq" id="WP_016473204.1">
    <property type="nucleotide sequence ID" value="NZ_BBQG01000013.1"/>
</dbReference>
<keyword evidence="3 7" id="KW-0479">Metal-binding</keyword>
<dbReference type="InterPro" id="IPR036396">
    <property type="entry name" value="Cyt_P450_sf"/>
</dbReference>
<dbReference type="PANTHER" id="PTHR46696">
    <property type="entry name" value="P450, PUTATIVE (EUROFUNG)-RELATED"/>
    <property type="match status" value="1"/>
</dbReference>
<dbReference type="FunFam" id="1.10.630.10:FF:000018">
    <property type="entry name" value="Cytochrome P450 monooxygenase"/>
    <property type="match status" value="1"/>
</dbReference>
<dbReference type="GO" id="GO:0004497">
    <property type="term" value="F:monooxygenase activity"/>
    <property type="evidence" value="ECO:0007669"/>
    <property type="project" value="UniProtKB-KW"/>
</dbReference>
<dbReference type="Pfam" id="PF00067">
    <property type="entry name" value="p450"/>
    <property type="match status" value="1"/>
</dbReference>
<organism evidence="8 9">
    <name type="scientific">Streptomyces albus</name>
    <dbReference type="NCBI Taxonomy" id="1888"/>
    <lineage>
        <taxon>Bacteria</taxon>
        <taxon>Bacillati</taxon>
        <taxon>Actinomycetota</taxon>
        <taxon>Actinomycetes</taxon>
        <taxon>Kitasatosporales</taxon>
        <taxon>Streptomycetaceae</taxon>
        <taxon>Streptomyces</taxon>
    </lineage>
</organism>
<dbReference type="SUPFAM" id="SSF48264">
    <property type="entry name" value="Cytochrome P450"/>
    <property type="match status" value="1"/>
</dbReference>
<evidence type="ECO:0000256" key="6">
    <source>
        <dbReference type="ARBA" id="ARBA00023033"/>
    </source>
</evidence>
<evidence type="ECO:0000256" key="3">
    <source>
        <dbReference type="ARBA" id="ARBA00022723"/>
    </source>
</evidence>
<dbReference type="EMBL" id="RCIY01000076">
    <property type="protein sequence ID" value="TGG79738.1"/>
    <property type="molecule type" value="Genomic_DNA"/>
</dbReference>
<dbReference type="Proteomes" id="UP000298111">
    <property type="component" value="Unassembled WGS sequence"/>
</dbReference>
<dbReference type="PRINTS" id="PR00359">
    <property type="entry name" value="BP450"/>
</dbReference>
<evidence type="ECO:0000313" key="9">
    <source>
        <dbReference type="Proteomes" id="UP000298111"/>
    </source>
</evidence>
<dbReference type="InterPro" id="IPR002397">
    <property type="entry name" value="Cyt_P450_B"/>
</dbReference>
<dbReference type="CDD" id="cd11029">
    <property type="entry name" value="CYP107-like"/>
    <property type="match status" value="1"/>
</dbReference>
<dbReference type="GeneID" id="75185872"/>
<dbReference type="InterPro" id="IPR017972">
    <property type="entry name" value="Cyt_P450_CS"/>
</dbReference>
<name>A0A8H1LBB5_9ACTN</name>
<keyword evidence="2 7" id="KW-0349">Heme</keyword>
<protein>
    <submittedName>
        <fullName evidence="8">Cytochrome P450</fullName>
    </submittedName>
</protein>
<reference evidence="8 9" key="1">
    <citation type="submission" date="2018-10" db="EMBL/GenBank/DDBJ databases">
        <title>Isolation of pseudouridimycin from Streptomyces albus DSM 40763.</title>
        <authorList>
            <person name="Rosenqvist P."/>
            <person name="Metsae-Ketelae M."/>
            <person name="Virta P."/>
        </authorList>
    </citation>
    <scope>NUCLEOTIDE SEQUENCE [LARGE SCALE GENOMIC DNA]</scope>
    <source>
        <strain evidence="8 9">DSM 40763</strain>
    </source>
</reference>
<proteinExistence type="inferred from homology"/>
<sequence>MNTPAPAPLPLGEDFIQDAHTVAARLRAAAPVRFVELPGGFPVWLVTGHDEARAAVTDPRLSSEGVYDRLERLRLGGGEDTESRFAPELAKNLLNLDPPDHTRLRSLVTKVFTAGAVAPLRPRIEAIADELLDAMEKAGPDSELLADYALPLPIRVICELLGVPFADRDRFTAWTRTMVAATGPEEIGAASLRMASYLGDLAEAKRRDPGDDLLTRLVHVSDGGDRLSRDELISTAVVLLTGGFETTVNLISSGVLALLRHPGQLDLLKARPELMPQAVEEFLRYETPNNLSSPRYATEDVALGGVTVPAGHFVMVSWLAANRDERFAEPDRLDITRPAGGHLAFGHGIHHCVGAALARLEGEIAFARLLARFPGLELAVAETALRWRHSTAMHGLEALPLRLGPATR</sequence>
<dbReference type="AlphaFoldDB" id="A0A8H1LBB5"/>
<evidence type="ECO:0000256" key="2">
    <source>
        <dbReference type="ARBA" id="ARBA00022617"/>
    </source>
</evidence>
<keyword evidence="4 7" id="KW-0560">Oxidoreductase</keyword>
<evidence type="ECO:0000256" key="7">
    <source>
        <dbReference type="RuleBase" id="RU000461"/>
    </source>
</evidence>
<keyword evidence="5 7" id="KW-0408">Iron</keyword>
<gene>
    <name evidence="8" type="ORF">D8771_23715</name>
</gene>
<evidence type="ECO:0000256" key="4">
    <source>
        <dbReference type="ARBA" id="ARBA00023002"/>
    </source>
</evidence>
<accession>A0A8H1LBB5</accession>
<evidence type="ECO:0000256" key="1">
    <source>
        <dbReference type="ARBA" id="ARBA00010617"/>
    </source>
</evidence>
<dbReference type="GO" id="GO:0005506">
    <property type="term" value="F:iron ion binding"/>
    <property type="evidence" value="ECO:0007669"/>
    <property type="project" value="InterPro"/>
</dbReference>
<dbReference type="PROSITE" id="PS00086">
    <property type="entry name" value="CYTOCHROME_P450"/>
    <property type="match status" value="1"/>
</dbReference>
<dbReference type="PANTHER" id="PTHR46696:SF1">
    <property type="entry name" value="CYTOCHROME P450 YJIB-RELATED"/>
    <property type="match status" value="1"/>
</dbReference>
<keyword evidence="6 7" id="KW-0503">Monooxygenase</keyword>
<comment type="similarity">
    <text evidence="1 7">Belongs to the cytochrome P450 family.</text>
</comment>
<evidence type="ECO:0000256" key="5">
    <source>
        <dbReference type="ARBA" id="ARBA00023004"/>
    </source>
</evidence>
<evidence type="ECO:0000313" key="8">
    <source>
        <dbReference type="EMBL" id="TGG79738.1"/>
    </source>
</evidence>
<dbReference type="InterPro" id="IPR001128">
    <property type="entry name" value="Cyt_P450"/>
</dbReference>